<evidence type="ECO:0000313" key="3">
    <source>
        <dbReference type="Proteomes" id="UP000249363"/>
    </source>
</evidence>
<keyword evidence="1" id="KW-0732">Signal</keyword>
<evidence type="ECO:0000313" key="2">
    <source>
        <dbReference type="EMBL" id="RAO73454.1"/>
    </source>
</evidence>
<gene>
    <name evidence="2" type="ORF">BHQ10_009466</name>
</gene>
<dbReference type="Proteomes" id="UP000249363">
    <property type="component" value="Unassembled WGS sequence"/>
</dbReference>
<dbReference type="EMBL" id="MIKG01000024">
    <property type="protein sequence ID" value="RAO73454.1"/>
    <property type="molecule type" value="Genomic_DNA"/>
</dbReference>
<feature type="chain" id="PRO_5016660490" description="Glycoside hydrolase family 39 protein" evidence="1">
    <location>
        <begin position="20"/>
        <end position="459"/>
    </location>
</feature>
<sequence>MHLKSLLGVLVCPASHVLADDYTAVVNLASTRSATTHNTSAFIYGMPLNYDPNQIPDAYYSNIAIKFGRAGGAQLTDPCRGWTFGFNEYQCRFNATMLNYKQTRKFGAQFIILPHDIWGIDFVNSTYNWPGDDADWTSYDDFLNQLISDLKANNALDGLIWDIWNEPDIGGFWGRPAQQWVDLYIRTHKRLRSDSALADVIISGPTLAESPDVASYWWSTWAPQVAGNETWPDQYAWHYEAGVGSSDPDISNALFETLLATYGLPFRPVNINEYATADEQTPSGYAFWISRLERYSYAGCLGLWHAPLYDNFANLLTKYGNATDPTNINYTTAAGYPLYEYYVNSMTGLRANTISSGDALFDSFATIGTDGTVRVLAGSRAVTGNYTLQIQGLETVGYSASGTLNAEYYAYYGSDDIFDTYGAAPYLGTQSVPISDGVADLNVYIPDRHTGWRIEFPVV</sequence>
<dbReference type="InterPro" id="IPR017853">
    <property type="entry name" value="GH"/>
</dbReference>
<keyword evidence="3" id="KW-1185">Reference proteome</keyword>
<organism evidence="2 3">
    <name type="scientific">Talaromyces amestolkiae</name>
    <dbReference type="NCBI Taxonomy" id="1196081"/>
    <lineage>
        <taxon>Eukaryota</taxon>
        <taxon>Fungi</taxon>
        <taxon>Dikarya</taxon>
        <taxon>Ascomycota</taxon>
        <taxon>Pezizomycotina</taxon>
        <taxon>Eurotiomycetes</taxon>
        <taxon>Eurotiomycetidae</taxon>
        <taxon>Eurotiales</taxon>
        <taxon>Trichocomaceae</taxon>
        <taxon>Talaromyces</taxon>
        <taxon>Talaromyces sect. Talaromyces</taxon>
    </lineage>
</organism>
<dbReference type="AlphaFoldDB" id="A0A364LCB2"/>
<dbReference type="Gene3D" id="3.20.20.80">
    <property type="entry name" value="Glycosidases"/>
    <property type="match status" value="1"/>
</dbReference>
<accession>A0A364LCB2</accession>
<name>A0A364LCB2_TALAM</name>
<dbReference type="OrthoDB" id="3445803at2759"/>
<dbReference type="RefSeq" id="XP_040737968.1">
    <property type="nucleotide sequence ID" value="XM_040882384.1"/>
</dbReference>
<comment type="caution">
    <text evidence="2">The sequence shown here is derived from an EMBL/GenBank/DDBJ whole genome shotgun (WGS) entry which is preliminary data.</text>
</comment>
<reference evidence="2 3" key="1">
    <citation type="journal article" date="2017" name="Biotechnol. Biofuels">
        <title>Differential beta-glucosidase expression as a function of carbon source availability in Talaromyces amestolkiae: a genomic and proteomic approach.</title>
        <authorList>
            <person name="de Eugenio L.I."/>
            <person name="Mendez-Liter J.A."/>
            <person name="Nieto-Dominguez M."/>
            <person name="Alonso L."/>
            <person name="Gil-Munoz J."/>
            <person name="Barriuso J."/>
            <person name="Prieto A."/>
            <person name="Martinez M.J."/>
        </authorList>
    </citation>
    <scope>NUCLEOTIDE SEQUENCE [LARGE SCALE GENOMIC DNA]</scope>
    <source>
        <strain evidence="2 3">CIB</strain>
    </source>
</reference>
<feature type="signal peptide" evidence="1">
    <location>
        <begin position="1"/>
        <end position="19"/>
    </location>
</feature>
<protein>
    <recommendedName>
        <fullName evidence="4">Glycoside hydrolase family 39 protein</fullName>
    </recommendedName>
</protein>
<proteinExistence type="predicted"/>
<dbReference type="SUPFAM" id="SSF51445">
    <property type="entry name" value="(Trans)glycosidases"/>
    <property type="match status" value="1"/>
</dbReference>
<evidence type="ECO:0008006" key="4">
    <source>
        <dbReference type="Google" id="ProtNLM"/>
    </source>
</evidence>
<dbReference type="STRING" id="1196081.A0A364LCB2"/>
<dbReference type="GeneID" id="63798680"/>
<evidence type="ECO:0000256" key="1">
    <source>
        <dbReference type="SAM" id="SignalP"/>
    </source>
</evidence>